<evidence type="ECO:0000313" key="1">
    <source>
        <dbReference type="EMBL" id="SMR00393.1"/>
    </source>
</evidence>
<keyword evidence="3" id="KW-1185">Reference proteome</keyword>
<dbReference type="EMBL" id="LT853885">
    <property type="protein sequence ID" value="SMR02160.1"/>
    <property type="molecule type" value="Genomic_DNA"/>
</dbReference>
<dbReference type="EMBL" id="LT853882">
    <property type="protein sequence ID" value="SMR00393.1"/>
    <property type="molecule type" value="Genomic_DNA"/>
</dbReference>
<dbReference type="Proteomes" id="UP000195953">
    <property type="component" value="Chromosome 1"/>
</dbReference>
<evidence type="ECO:0000313" key="3">
    <source>
        <dbReference type="Proteomes" id="UP000195877"/>
    </source>
</evidence>
<proteinExistence type="predicted"/>
<name>A0A1Y6HIQ2_9XANT</name>
<dbReference type="AlphaFoldDB" id="A0A1Y6HIQ2"/>
<organism evidence="2 4">
    <name type="scientific">Xanthomonas fragariae</name>
    <dbReference type="NCBI Taxonomy" id="48664"/>
    <lineage>
        <taxon>Bacteria</taxon>
        <taxon>Pseudomonadati</taxon>
        <taxon>Pseudomonadota</taxon>
        <taxon>Gammaproteobacteria</taxon>
        <taxon>Lysobacterales</taxon>
        <taxon>Lysobacteraceae</taxon>
        <taxon>Xanthomonas</taxon>
    </lineage>
</organism>
<dbReference type="Proteomes" id="UP000195877">
    <property type="component" value="Chromosome 1"/>
</dbReference>
<gene>
    <name evidence="2" type="primary">exsG</name>
    <name evidence="2" type="ORF">PD5205_00841</name>
    <name evidence="1" type="ORF">PD885_03171</name>
</gene>
<accession>A0A1Y6HIQ2</accession>
<reference evidence="1 3" key="1">
    <citation type="submission" date="2017-05" db="EMBL/GenBank/DDBJ databases">
        <authorList>
            <person name="Blom J."/>
        </authorList>
    </citation>
    <scope>NUCLEOTIDE SEQUENCE [LARGE SCALE GENOMIC DNA]</scope>
    <source>
        <strain evidence="1">PD885</strain>
    </source>
</reference>
<protein>
    <submittedName>
        <fullName evidence="2">Two-component system sensor protein</fullName>
    </submittedName>
</protein>
<evidence type="ECO:0000313" key="4">
    <source>
        <dbReference type="Proteomes" id="UP000195953"/>
    </source>
</evidence>
<evidence type="ECO:0000313" key="2">
    <source>
        <dbReference type="EMBL" id="SMR02160.1"/>
    </source>
</evidence>
<reference evidence="2 4" key="2">
    <citation type="submission" date="2017-05" db="EMBL/GenBank/DDBJ databases">
        <authorList>
            <person name="Song R."/>
            <person name="Chenine A.L."/>
            <person name="Ruprecht R.M."/>
        </authorList>
    </citation>
    <scope>NUCLEOTIDE SEQUENCE [LARGE SCALE GENOMIC DNA]</scope>
    <source>
        <strain evidence="2">PD5205</strain>
    </source>
</reference>
<sequence>MYDQGSACHNYIFLLLVFEPDGKLEVIAGATRDITEHRQQSSICSC</sequence>